<evidence type="ECO:0000313" key="1">
    <source>
        <dbReference type="EMBL" id="QHW11498.1"/>
    </source>
</evidence>
<protein>
    <submittedName>
        <fullName evidence="1">Uncharacterized protein</fullName>
    </submittedName>
</protein>
<dbReference type="AlphaFoldDB" id="A0A6C0NEX8"/>
<organism evidence="1">
    <name type="scientific">Enterobacter cloacae</name>
    <dbReference type="NCBI Taxonomy" id="550"/>
    <lineage>
        <taxon>Bacteria</taxon>
        <taxon>Pseudomonadati</taxon>
        <taxon>Pseudomonadota</taxon>
        <taxon>Gammaproteobacteria</taxon>
        <taxon>Enterobacterales</taxon>
        <taxon>Enterobacteriaceae</taxon>
        <taxon>Enterobacter</taxon>
        <taxon>Enterobacter cloacae complex</taxon>
    </lineage>
</organism>
<keyword evidence="1" id="KW-0614">Plasmid</keyword>
<dbReference type="EMBL" id="MN598004">
    <property type="protein sequence ID" value="QHW11498.1"/>
    <property type="molecule type" value="Genomic_DNA"/>
</dbReference>
<proteinExistence type="predicted"/>
<name>A0A6C0NEX8_ENTCL</name>
<geneLocation type="plasmid" evidence="1">
    <name>pNDM-1-EC12</name>
</geneLocation>
<accession>A0A6C0NEX8</accession>
<sequence>MKSDDEVMENQLLHTASTICHISFSATGITTPSDARGFYHMSDCIHNRLRTLSPDLNVRCASYLYLPVVHTALRAEDLKRYFPDSTIQLVHELTPLKRATCPSGKIRFDKELDALFSSSSAAVSIRLAEYLSSPSRFLRMIKNPDRKTRIEEILTTRNCNLSHQLTLLIQAEETVSRIALAKKT</sequence>
<dbReference type="SUPFAM" id="SSF109604">
    <property type="entry name" value="HD-domain/PDEase-like"/>
    <property type="match status" value="1"/>
</dbReference>
<reference evidence="1" key="1">
    <citation type="submission" date="2019-10" db="EMBL/GenBank/DDBJ databases">
        <title>Characterization of a blaNDM-1-carrying IncHI5 plasmid from Enterobacter cloacae of food animal origin.</title>
        <authorList>
            <person name="Zhu Y."/>
            <person name="Schwarz S."/>
            <person name="Liu W."/>
            <person name="Liu S."/>
            <person name="Zhang W."/>
        </authorList>
    </citation>
    <scope>NUCLEOTIDE SEQUENCE</scope>
    <source>
        <strain evidence="1">EC12</strain>
        <plasmid evidence="1">pNDM-1-EC12</plasmid>
    </source>
</reference>